<keyword evidence="3" id="KW-1133">Transmembrane helix</keyword>
<gene>
    <name evidence="6" type="ordered locus">Ngar_c20410</name>
</gene>
<keyword evidence="3" id="KW-0812">Transmembrane</keyword>
<evidence type="ECO:0000256" key="3">
    <source>
        <dbReference type="SAM" id="Phobius"/>
    </source>
</evidence>
<dbReference type="Proteomes" id="UP000008037">
    <property type="component" value="Chromosome"/>
</dbReference>
<dbReference type="PROSITE" id="PS51371">
    <property type="entry name" value="CBS"/>
    <property type="match status" value="2"/>
</dbReference>
<proteinExistence type="predicted"/>
<dbReference type="PROSITE" id="PS00028">
    <property type="entry name" value="ZINC_FINGER_C2H2_1"/>
    <property type="match status" value="1"/>
</dbReference>
<dbReference type="PROSITE" id="PS50157">
    <property type="entry name" value="ZINC_FINGER_C2H2_2"/>
    <property type="match status" value="1"/>
</dbReference>
<dbReference type="PANTHER" id="PTHR43080:SF2">
    <property type="entry name" value="CBS DOMAIN-CONTAINING PROTEIN"/>
    <property type="match status" value="1"/>
</dbReference>
<feature type="domain" description="CBS" evidence="5">
    <location>
        <begin position="173"/>
        <end position="229"/>
    </location>
</feature>
<evidence type="ECO:0000259" key="5">
    <source>
        <dbReference type="PROSITE" id="PS51371"/>
    </source>
</evidence>
<feature type="domain" description="CBS" evidence="5">
    <location>
        <begin position="106"/>
        <end position="163"/>
    </location>
</feature>
<feature type="transmembrane region" description="Helical" evidence="3">
    <location>
        <begin position="12"/>
        <end position="39"/>
    </location>
</feature>
<evidence type="ECO:0000256" key="2">
    <source>
        <dbReference type="PROSITE-ProRule" id="PRU00703"/>
    </source>
</evidence>
<sequence length="277" mass="30618">MSLSVIMPTGLFGSAFFTITTLPMLLSAMILATALTVWLSLAVFTSLTMTLETVIDSMLMLDCSASWYFTSRNVVHCTANIHNISPGRQSRPMYQEYADKKAGDIAERDILVMDESAYVADAARAMRQKGVSSVLVSRKAAMEPIGIITERDILYRLVAEHRSPFKTVLKDVMSSPLIVVDESATVKDAIVLMRKNGIRRMPVTKEGKVVGMLTLKSVVGDSREKSIELIDVELPATISKVACPYCGSRFENKQDLSKHIDRLHLGSGLLEGDLRQW</sequence>
<keyword evidence="7" id="KW-1185">Reference proteome</keyword>
<evidence type="ECO:0000313" key="7">
    <source>
        <dbReference type="Proteomes" id="UP000008037"/>
    </source>
</evidence>
<evidence type="ECO:0000259" key="4">
    <source>
        <dbReference type="PROSITE" id="PS50157"/>
    </source>
</evidence>
<dbReference type="PANTHER" id="PTHR43080">
    <property type="entry name" value="CBS DOMAIN-CONTAINING PROTEIN CBSX3, MITOCHONDRIAL"/>
    <property type="match status" value="1"/>
</dbReference>
<dbReference type="InParanoid" id="K0IIS3"/>
<accession>K0IIS3</accession>
<dbReference type="Gene3D" id="3.10.580.10">
    <property type="entry name" value="CBS-domain"/>
    <property type="match status" value="1"/>
</dbReference>
<keyword evidence="3" id="KW-0472">Membrane</keyword>
<reference evidence="6 7" key="1">
    <citation type="journal article" date="2012" name="Environ. Microbiol.">
        <title>The genome of the ammonia-oxidizing Candidatus Nitrososphaera gargensis: insights into metabolic versatility and environmental adaptations.</title>
        <authorList>
            <person name="Spang A."/>
            <person name="Poehlein A."/>
            <person name="Offre P."/>
            <person name="Zumbragel S."/>
            <person name="Haider S."/>
            <person name="Rychlik N."/>
            <person name="Nowka B."/>
            <person name="Schmeisser C."/>
            <person name="Lebedeva E.V."/>
            <person name="Rattei T."/>
            <person name="Bohm C."/>
            <person name="Schmid M."/>
            <person name="Galushko A."/>
            <person name="Hatzenpichler R."/>
            <person name="Weinmaier T."/>
            <person name="Daniel R."/>
            <person name="Schleper C."/>
            <person name="Spieck E."/>
            <person name="Streit W."/>
            <person name="Wagner M."/>
        </authorList>
    </citation>
    <scope>NUCLEOTIDE SEQUENCE [LARGE SCALE GENOMIC DNA]</scope>
    <source>
        <strain evidence="7">Ga9.2</strain>
    </source>
</reference>
<dbReference type="InterPro" id="IPR000644">
    <property type="entry name" value="CBS_dom"/>
</dbReference>
<feature type="domain" description="C2H2-type" evidence="4">
    <location>
        <begin position="241"/>
        <end position="269"/>
    </location>
</feature>
<dbReference type="AlphaFoldDB" id="K0IIS3"/>
<evidence type="ECO:0000313" key="6">
    <source>
        <dbReference type="EMBL" id="AFU58973.1"/>
    </source>
</evidence>
<name>K0IIS3_NITGG</name>
<dbReference type="SUPFAM" id="SSF54631">
    <property type="entry name" value="CBS-domain pair"/>
    <property type="match status" value="1"/>
</dbReference>
<organism evidence="6 7">
    <name type="scientific">Nitrososphaera gargensis (strain Ga9.2)</name>
    <dbReference type="NCBI Taxonomy" id="1237085"/>
    <lineage>
        <taxon>Archaea</taxon>
        <taxon>Nitrososphaerota</taxon>
        <taxon>Nitrososphaeria</taxon>
        <taxon>Nitrososphaerales</taxon>
        <taxon>Nitrososphaeraceae</taxon>
        <taxon>Nitrososphaera</taxon>
    </lineage>
</organism>
<dbReference type="Pfam" id="PF00571">
    <property type="entry name" value="CBS"/>
    <property type="match status" value="2"/>
</dbReference>
<keyword evidence="1 2" id="KW-0129">CBS domain</keyword>
<dbReference type="HOGENOM" id="CLU_1003320_0_0_2"/>
<dbReference type="KEGG" id="nga:Ngar_c20410"/>
<dbReference type="InterPro" id="IPR013087">
    <property type="entry name" value="Znf_C2H2_type"/>
</dbReference>
<evidence type="ECO:0000256" key="1">
    <source>
        <dbReference type="ARBA" id="ARBA00023122"/>
    </source>
</evidence>
<dbReference type="SMART" id="SM00116">
    <property type="entry name" value="CBS"/>
    <property type="match status" value="2"/>
</dbReference>
<dbReference type="InterPro" id="IPR051257">
    <property type="entry name" value="Diverse_CBS-Domain"/>
</dbReference>
<dbReference type="EMBL" id="CP002408">
    <property type="protein sequence ID" value="AFU58973.1"/>
    <property type="molecule type" value="Genomic_DNA"/>
</dbReference>
<dbReference type="BioCyc" id="CNIT1237085:G1324-2039-MONOMER"/>
<dbReference type="InterPro" id="IPR046342">
    <property type="entry name" value="CBS_dom_sf"/>
</dbReference>
<dbReference type="STRING" id="1237085.Ngar_c20410"/>
<protein>
    <submittedName>
        <fullName evidence="6">CBS and zinc finger C2H2 domain-containing protein</fullName>
    </submittedName>
</protein>